<accession>A0A445AV69</accession>
<dbReference type="Gene3D" id="1.10.510.10">
    <property type="entry name" value="Transferase(Phosphotransferase) domain 1"/>
    <property type="match status" value="1"/>
</dbReference>
<dbReference type="GO" id="GO:0004674">
    <property type="term" value="F:protein serine/threonine kinase activity"/>
    <property type="evidence" value="ECO:0007669"/>
    <property type="project" value="UniProtKB-KW"/>
</dbReference>
<keyword evidence="2" id="KW-0547">Nucleotide-binding</keyword>
<dbReference type="InterPro" id="IPR011009">
    <property type="entry name" value="Kinase-like_dom_sf"/>
</dbReference>
<evidence type="ECO:0000313" key="5">
    <source>
        <dbReference type="EMBL" id="RYR30283.1"/>
    </source>
</evidence>
<dbReference type="GO" id="GO:0005524">
    <property type="term" value="F:ATP binding"/>
    <property type="evidence" value="ECO:0007669"/>
    <property type="project" value="UniProtKB-KW"/>
</dbReference>
<name>A0A445AV69_ARAHY</name>
<keyword evidence="1" id="KW-0418">Kinase</keyword>
<dbReference type="AlphaFoldDB" id="A0A445AV69"/>
<organism evidence="5 6">
    <name type="scientific">Arachis hypogaea</name>
    <name type="common">Peanut</name>
    <dbReference type="NCBI Taxonomy" id="3818"/>
    <lineage>
        <taxon>Eukaryota</taxon>
        <taxon>Viridiplantae</taxon>
        <taxon>Streptophyta</taxon>
        <taxon>Embryophyta</taxon>
        <taxon>Tracheophyta</taxon>
        <taxon>Spermatophyta</taxon>
        <taxon>Magnoliopsida</taxon>
        <taxon>eudicotyledons</taxon>
        <taxon>Gunneridae</taxon>
        <taxon>Pentapetalae</taxon>
        <taxon>rosids</taxon>
        <taxon>fabids</taxon>
        <taxon>Fabales</taxon>
        <taxon>Fabaceae</taxon>
        <taxon>Papilionoideae</taxon>
        <taxon>50 kb inversion clade</taxon>
        <taxon>dalbergioids sensu lato</taxon>
        <taxon>Dalbergieae</taxon>
        <taxon>Pterocarpus clade</taxon>
        <taxon>Arachis</taxon>
    </lineage>
</organism>
<feature type="compositionally biased region" description="Polar residues" evidence="4">
    <location>
        <begin position="45"/>
        <end position="58"/>
    </location>
</feature>
<reference evidence="5 6" key="1">
    <citation type="submission" date="2019-01" db="EMBL/GenBank/DDBJ databases">
        <title>Sequencing of cultivated peanut Arachis hypogaea provides insights into genome evolution and oil improvement.</title>
        <authorList>
            <person name="Chen X."/>
        </authorList>
    </citation>
    <scope>NUCLEOTIDE SEQUENCE [LARGE SCALE GENOMIC DNA]</scope>
    <source>
        <strain evidence="6">cv. Fuhuasheng</strain>
        <tissue evidence="5">Leaves</tissue>
    </source>
</reference>
<feature type="region of interest" description="Disordered" evidence="4">
    <location>
        <begin position="22"/>
        <end position="65"/>
    </location>
</feature>
<keyword evidence="1" id="KW-0808">Transferase</keyword>
<protein>
    <recommendedName>
        <fullName evidence="7">Protein kinase domain-containing protein</fullName>
    </recommendedName>
</protein>
<evidence type="ECO:0000256" key="4">
    <source>
        <dbReference type="SAM" id="MobiDB-lite"/>
    </source>
</evidence>
<evidence type="ECO:0000256" key="1">
    <source>
        <dbReference type="ARBA" id="ARBA00022527"/>
    </source>
</evidence>
<dbReference type="SUPFAM" id="SSF56112">
    <property type="entry name" value="Protein kinase-like (PK-like)"/>
    <property type="match status" value="1"/>
</dbReference>
<evidence type="ECO:0000256" key="3">
    <source>
        <dbReference type="ARBA" id="ARBA00022840"/>
    </source>
</evidence>
<sequence length="195" mass="21386">MAASPVVLGASPKFESSMKNIEPMSSRRRLRLPPAQPKLLCSPARTPSSSTPQHNPTAAATHGGRRHQCWFSQRLMLPRKPFSSEGVDDALPSPSCNSNHVCVHAALLRLAADRRTPLSAIIPVFSNWDVKSNNILLDHEFRPHAANFGLAKTLQREAGDRDAGAGASAMSRVPGSYEYIAPEYAYTLYMLMMRC</sequence>
<evidence type="ECO:0000256" key="2">
    <source>
        <dbReference type="ARBA" id="ARBA00022741"/>
    </source>
</evidence>
<keyword evidence="6" id="KW-1185">Reference proteome</keyword>
<dbReference type="STRING" id="3818.A0A445AV69"/>
<keyword evidence="3" id="KW-0067">ATP-binding</keyword>
<dbReference type="EMBL" id="SDMP01000011">
    <property type="protein sequence ID" value="RYR30283.1"/>
    <property type="molecule type" value="Genomic_DNA"/>
</dbReference>
<dbReference type="PANTHER" id="PTHR47989:SF61">
    <property type="entry name" value="PROTEIN KINASE DOMAIN-CONTAINING PROTEIN"/>
    <property type="match status" value="1"/>
</dbReference>
<keyword evidence="1" id="KW-0723">Serine/threonine-protein kinase</keyword>
<evidence type="ECO:0008006" key="7">
    <source>
        <dbReference type="Google" id="ProtNLM"/>
    </source>
</evidence>
<comment type="caution">
    <text evidence="5">The sequence shown here is derived from an EMBL/GenBank/DDBJ whole genome shotgun (WGS) entry which is preliminary data.</text>
</comment>
<gene>
    <name evidence="5" type="ORF">Ahy_B01g055091</name>
</gene>
<dbReference type="Proteomes" id="UP000289738">
    <property type="component" value="Chromosome B01"/>
</dbReference>
<evidence type="ECO:0000313" key="6">
    <source>
        <dbReference type="Proteomes" id="UP000289738"/>
    </source>
</evidence>
<dbReference type="PANTHER" id="PTHR47989">
    <property type="entry name" value="OS01G0750732 PROTEIN"/>
    <property type="match status" value="1"/>
</dbReference>
<proteinExistence type="predicted"/>